<organism evidence="1 2">
    <name type="scientific">Aspergillus lucknowensis</name>
    <dbReference type="NCBI Taxonomy" id="176173"/>
    <lineage>
        <taxon>Eukaryota</taxon>
        <taxon>Fungi</taxon>
        <taxon>Dikarya</taxon>
        <taxon>Ascomycota</taxon>
        <taxon>Pezizomycotina</taxon>
        <taxon>Eurotiomycetes</taxon>
        <taxon>Eurotiomycetidae</taxon>
        <taxon>Eurotiales</taxon>
        <taxon>Aspergillaceae</taxon>
        <taxon>Aspergillus</taxon>
        <taxon>Aspergillus subgen. Nidulantes</taxon>
    </lineage>
</organism>
<dbReference type="Proteomes" id="UP001610432">
    <property type="component" value="Unassembled WGS sequence"/>
</dbReference>
<proteinExistence type="predicted"/>
<comment type="caution">
    <text evidence="1">The sequence shown here is derived from an EMBL/GenBank/DDBJ whole genome shotgun (WGS) entry which is preliminary data.</text>
</comment>
<dbReference type="GeneID" id="98143944"/>
<sequence length="176" mass="18275">MFVIFAASDTPVRSSFTDPRSFICSSASTTAAGVSMLKLIVVTSSGTRPDGCIHLGGGVAEPDEEEEPSLKASSRMMRMISRLLSESRESSDSLSPLSSATLPVPVVPLGLGRTWRGTSASVVSWPGLGSGTGPSTAGLLAWCSSQDLCSPSIRARKSSPRAAEDDFLLGGILVLK</sequence>
<dbReference type="EMBL" id="JBFXLQ010000015">
    <property type="protein sequence ID" value="KAL2868083.1"/>
    <property type="molecule type" value="Genomic_DNA"/>
</dbReference>
<name>A0ABR4LU58_9EURO</name>
<protein>
    <recommendedName>
        <fullName evidence="3">Secreted protein</fullName>
    </recommendedName>
</protein>
<dbReference type="RefSeq" id="XP_070887062.1">
    <property type="nucleotide sequence ID" value="XM_071028872.1"/>
</dbReference>
<keyword evidence="2" id="KW-1185">Reference proteome</keyword>
<evidence type="ECO:0000313" key="1">
    <source>
        <dbReference type="EMBL" id="KAL2868083.1"/>
    </source>
</evidence>
<evidence type="ECO:0000313" key="2">
    <source>
        <dbReference type="Proteomes" id="UP001610432"/>
    </source>
</evidence>
<reference evidence="1 2" key="1">
    <citation type="submission" date="2024-07" db="EMBL/GenBank/DDBJ databases">
        <title>Section-level genome sequencing and comparative genomics of Aspergillus sections Usti and Cavernicolus.</title>
        <authorList>
            <consortium name="Lawrence Berkeley National Laboratory"/>
            <person name="Nybo J.L."/>
            <person name="Vesth T.C."/>
            <person name="Theobald S."/>
            <person name="Frisvad J.C."/>
            <person name="Larsen T.O."/>
            <person name="Kjaerboelling I."/>
            <person name="Rothschild-Mancinelli K."/>
            <person name="Lyhne E.K."/>
            <person name="Kogle M.E."/>
            <person name="Barry K."/>
            <person name="Clum A."/>
            <person name="Na H."/>
            <person name="Ledsgaard L."/>
            <person name="Lin J."/>
            <person name="Lipzen A."/>
            <person name="Kuo A."/>
            <person name="Riley R."/>
            <person name="Mondo S."/>
            <person name="Labutti K."/>
            <person name="Haridas S."/>
            <person name="Pangalinan J."/>
            <person name="Salamov A.A."/>
            <person name="Simmons B.A."/>
            <person name="Magnuson J.K."/>
            <person name="Chen J."/>
            <person name="Drula E."/>
            <person name="Henrissat B."/>
            <person name="Wiebenga A."/>
            <person name="Lubbers R.J."/>
            <person name="Gomes A.C."/>
            <person name="Macurrencykelacurrency M.R."/>
            <person name="Stajich J."/>
            <person name="Grigoriev I.V."/>
            <person name="Mortensen U.H."/>
            <person name="De Vries R.P."/>
            <person name="Baker S.E."/>
            <person name="Andersen M.R."/>
        </authorList>
    </citation>
    <scope>NUCLEOTIDE SEQUENCE [LARGE SCALE GENOMIC DNA]</scope>
    <source>
        <strain evidence="1 2">CBS 449.75</strain>
    </source>
</reference>
<gene>
    <name evidence="1" type="ORF">BJX67DRAFT_351050</name>
</gene>
<evidence type="ECO:0008006" key="3">
    <source>
        <dbReference type="Google" id="ProtNLM"/>
    </source>
</evidence>
<accession>A0ABR4LU58</accession>